<dbReference type="InterPro" id="IPR002878">
    <property type="entry name" value="ChsH2_C"/>
</dbReference>
<dbReference type="Proteomes" id="UP000700248">
    <property type="component" value="Unassembled WGS sequence"/>
</dbReference>
<dbReference type="PANTHER" id="PTHR34075">
    <property type="entry name" value="BLR3430 PROTEIN"/>
    <property type="match status" value="1"/>
</dbReference>
<evidence type="ECO:0000313" key="3">
    <source>
        <dbReference type="EMBL" id="AQS51713.1"/>
    </source>
</evidence>
<reference evidence="4" key="4">
    <citation type="submission" date="2021-09" db="EMBL/GenBank/DDBJ databases">
        <authorList>
            <person name="Gilroy R."/>
        </authorList>
    </citation>
    <scope>NUCLEOTIDE SEQUENCE</scope>
    <source>
        <strain evidence="4">CHK175-13533</strain>
    </source>
</reference>
<proteinExistence type="predicted"/>
<evidence type="ECO:0000313" key="4">
    <source>
        <dbReference type="EMBL" id="HJH24931.1"/>
    </source>
</evidence>
<dbReference type="Proteomes" id="UP000783934">
    <property type="component" value="Unassembled WGS sequence"/>
</dbReference>
<evidence type="ECO:0000313" key="7">
    <source>
        <dbReference type="Proteomes" id="UP000783934"/>
    </source>
</evidence>
<keyword evidence="7" id="KW-1185">Reference proteome</keyword>
<dbReference type="InterPro" id="IPR012340">
    <property type="entry name" value="NA-bd_OB-fold"/>
</dbReference>
<protein>
    <submittedName>
        <fullName evidence="5">OB-fold protein</fullName>
    </submittedName>
    <submittedName>
        <fullName evidence="3">Short-chain dehydrogenase</fullName>
    </submittedName>
    <submittedName>
        <fullName evidence="4">Zinc ribbon domain-containing protein</fullName>
    </submittedName>
</protein>
<sequence length="135" mass="14357">MSSSLPPHARSPAAAGLTQAAQAGDFALQVCSACHTVQYPPRDVCGHCLHDDLPWQTVANHGVVVASSTLHHSNEPYFQDQLPWRIGTVHLDCGPVVIAHLKDALQTGDPTQLRLELDAANVGVLVAYAPSLHQG</sequence>
<name>A0A1U9K0X5_9BURK</name>
<dbReference type="InterPro" id="IPR052513">
    <property type="entry name" value="Thioester_dehydratase-like"/>
</dbReference>
<reference evidence="5 7" key="2">
    <citation type="submission" date="2020-03" db="EMBL/GenBank/DDBJ databases">
        <title>Genomic Encyclopedia of Type Strains, Phase IV (KMG-IV): sequencing the most valuable type-strain genomes for metagenomic binning, comparative biology and taxonomic classification.</title>
        <authorList>
            <person name="Goeker M."/>
        </authorList>
    </citation>
    <scope>NUCLEOTIDE SEQUENCE [LARGE SCALE GENOMIC DNA]</scope>
    <source>
        <strain evidence="5 7">DSM 26613</strain>
    </source>
</reference>
<dbReference type="EMBL" id="DYTQ01000108">
    <property type="protein sequence ID" value="HJH24931.1"/>
    <property type="molecule type" value="Genomic_DNA"/>
</dbReference>
<feature type="domain" description="ChsH2 C-terminal OB-fold" evidence="1">
    <location>
        <begin position="55"/>
        <end position="110"/>
    </location>
</feature>
<organism evidence="3 6">
    <name type="scientific">Paenalcaligenes hominis</name>
    <dbReference type="NCBI Taxonomy" id="643674"/>
    <lineage>
        <taxon>Bacteria</taxon>
        <taxon>Pseudomonadati</taxon>
        <taxon>Pseudomonadota</taxon>
        <taxon>Betaproteobacteria</taxon>
        <taxon>Burkholderiales</taxon>
        <taxon>Alcaligenaceae</taxon>
        <taxon>Paenalcaligenes</taxon>
    </lineage>
</organism>
<dbReference type="RefSeq" id="WP_077734292.1">
    <property type="nucleotide sequence ID" value="NZ_BMCQ01000001.1"/>
</dbReference>
<dbReference type="KEGG" id="phn:PAEH1_09355"/>
<dbReference type="Pfam" id="PF12172">
    <property type="entry name" value="zf-ChsH2"/>
    <property type="match status" value="1"/>
</dbReference>
<evidence type="ECO:0000313" key="5">
    <source>
        <dbReference type="EMBL" id="NJB65125.1"/>
    </source>
</evidence>
<dbReference type="AlphaFoldDB" id="A0A1U9K0X5"/>
<reference evidence="4" key="3">
    <citation type="journal article" date="2021" name="PeerJ">
        <title>Extensive microbial diversity within the chicken gut microbiome revealed by metagenomics and culture.</title>
        <authorList>
            <person name="Gilroy R."/>
            <person name="Ravi A."/>
            <person name="Getino M."/>
            <person name="Pursley I."/>
            <person name="Horton D.L."/>
            <person name="Alikhan N.F."/>
            <person name="Baker D."/>
            <person name="Gharbi K."/>
            <person name="Hall N."/>
            <person name="Watson M."/>
            <person name="Adriaenssens E.M."/>
            <person name="Foster-Nyarko E."/>
            <person name="Jarju S."/>
            <person name="Secka A."/>
            <person name="Antonio M."/>
            <person name="Oren A."/>
            <person name="Chaudhuri R.R."/>
            <person name="La Ragione R."/>
            <person name="Hildebrand F."/>
            <person name="Pallen M.J."/>
        </authorList>
    </citation>
    <scope>NUCLEOTIDE SEQUENCE</scope>
    <source>
        <strain evidence="4">CHK175-13533</strain>
    </source>
</reference>
<evidence type="ECO:0000259" key="1">
    <source>
        <dbReference type="Pfam" id="PF01796"/>
    </source>
</evidence>
<dbReference type="InterPro" id="IPR022002">
    <property type="entry name" value="ChsH2_Znr"/>
</dbReference>
<dbReference type="OrthoDB" id="8662855at2"/>
<dbReference type="Proteomes" id="UP000189369">
    <property type="component" value="Chromosome"/>
</dbReference>
<evidence type="ECO:0000259" key="2">
    <source>
        <dbReference type="Pfam" id="PF12172"/>
    </source>
</evidence>
<dbReference type="Gene3D" id="6.10.30.10">
    <property type="match status" value="1"/>
</dbReference>
<dbReference type="Pfam" id="PF01796">
    <property type="entry name" value="OB_ChsH2_C"/>
    <property type="match status" value="1"/>
</dbReference>
<reference evidence="3 6" key="1">
    <citation type="submission" date="2017-01" db="EMBL/GenBank/DDBJ databases">
        <title>Complete Genome Sequence of Paenalcaligenes hominis, Isolated from a paraplegic Patient with neurogenic bladder.</title>
        <authorList>
            <person name="Mukhopadhyay R."/>
            <person name="Joaquin J."/>
            <person name="Hogue R."/>
            <person name="Kilaru A."/>
            <person name="Jospin G."/>
            <person name="Mars K."/>
            <person name="Eisen J.A."/>
            <person name="Chaturvedi V."/>
        </authorList>
    </citation>
    <scope>NUCLEOTIDE SEQUENCE [LARGE SCALE GENOMIC DNA]</scope>
    <source>
        <strain evidence="3 6">15S00501</strain>
    </source>
</reference>
<dbReference type="STRING" id="643674.PAEH1_09355"/>
<dbReference type="PANTHER" id="PTHR34075:SF5">
    <property type="entry name" value="BLR3430 PROTEIN"/>
    <property type="match status" value="1"/>
</dbReference>
<dbReference type="EMBL" id="JAATIZ010000002">
    <property type="protein sequence ID" value="NJB65125.1"/>
    <property type="molecule type" value="Genomic_DNA"/>
</dbReference>
<dbReference type="EMBL" id="CP019697">
    <property type="protein sequence ID" value="AQS51713.1"/>
    <property type="molecule type" value="Genomic_DNA"/>
</dbReference>
<gene>
    <name evidence="5" type="ORF">GGR41_001354</name>
    <name evidence="4" type="ORF">K8U84_10300</name>
    <name evidence="3" type="ORF">PAEH1_09355</name>
</gene>
<accession>A0A1U9K0X5</accession>
<dbReference type="SUPFAM" id="SSF50249">
    <property type="entry name" value="Nucleic acid-binding proteins"/>
    <property type="match status" value="1"/>
</dbReference>
<feature type="domain" description="ChsH2 rubredoxin-like zinc ribbon" evidence="2">
    <location>
        <begin position="19"/>
        <end position="52"/>
    </location>
</feature>
<evidence type="ECO:0000313" key="6">
    <source>
        <dbReference type="Proteomes" id="UP000189369"/>
    </source>
</evidence>